<dbReference type="Pfam" id="PF01798">
    <property type="entry name" value="Nop"/>
    <property type="match status" value="1"/>
</dbReference>
<dbReference type="InterPro" id="IPR002687">
    <property type="entry name" value="Nop_dom"/>
</dbReference>
<name>A0A7J6V283_THATH</name>
<gene>
    <name evidence="6" type="ORF">FRX31_031942</name>
</gene>
<dbReference type="GO" id="GO:0005687">
    <property type="term" value="C:U4 snRNP"/>
    <property type="evidence" value="ECO:0007669"/>
    <property type="project" value="TreeGrafter"/>
</dbReference>
<evidence type="ECO:0000259" key="4">
    <source>
        <dbReference type="Pfam" id="PF01798"/>
    </source>
</evidence>
<protein>
    <submittedName>
        <fullName evidence="6">U4/U6 small nuclear ribonucleoprotein Prp31-like protein</fullName>
    </submittedName>
</protein>
<evidence type="ECO:0000313" key="6">
    <source>
        <dbReference type="EMBL" id="KAF5178472.1"/>
    </source>
</evidence>
<evidence type="ECO:0000256" key="2">
    <source>
        <dbReference type="ARBA" id="ARBA00023242"/>
    </source>
</evidence>
<dbReference type="InterPro" id="IPR027105">
    <property type="entry name" value="Prp31"/>
</dbReference>
<keyword evidence="7" id="KW-1185">Reference proteome</keyword>
<sequence>MVTTLDLAKKKVLDFVETRMRCIAPNLSAIVGSIVAAKLIGIADKSTLAAHVDSSRRCLTGEYGRTLRDEICKKIKNYKSFPLLNNPSLYQFPDFNTKKKRGGRRFRKTKERNAVTEMRKLANRIQFGVQEESSLGDGLGFEANRKQEVEITKRAE</sequence>
<feature type="domain" description="Prp31 C-terminal" evidence="5">
    <location>
        <begin position="92"/>
        <end position="140"/>
    </location>
</feature>
<evidence type="ECO:0000256" key="3">
    <source>
        <dbReference type="ARBA" id="ARBA00023274"/>
    </source>
</evidence>
<organism evidence="6 7">
    <name type="scientific">Thalictrum thalictroides</name>
    <name type="common">Rue-anemone</name>
    <name type="synonym">Anemone thalictroides</name>
    <dbReference type="NCBI Taxonomy" id="46969"/>
    <lineage>
        <taxon>Eukaryota</taxon>
        <taxon>Viridiplantae</taxon>
        <taxon>Streptophyta</taxon>
        <taxon>Embryophyta</taxon>
        <taxon>Tracheophyta</taxon>
        <taxon>Spermatophyta</taxon>
        <taxon>Magnoliopsida</taxon>
        <taxon>Ranunculales</taxon>
        <taxon>Ranunculaceae</taxon>
        <taxon>Thalictroideae</taxon>
        <taxon>Thalictrum</taxon>
    </lineage>
</organism>
<dbReference type="PANTHER" id="PTHR13904">
    <property type="entry name" value="PRE-MRNA SPLICING FACTOR PRP31"/>
    <property type="match status" value="1"/>
</dbReference>
<comment type="subcellular location">
    <subcellularLocation>
        <location evidence="1">Nucleus</location>
    </subcellularLocation>
</comment>
<evidence type="ECO:0000313" key="7">
    <source>
        <dbReference type="Proteomes" id="UP000554482"/>
    </source>
</evidence>
<dbReference type="InterPro" id="IPR042239">
    <property type="entry name" value="Nop_C"/>
</dbReference>
<dbReference type="GO" id="GO:0071011">
    <property type="term" value="C:precatalytic spliceosome"/>
    <property type="evidence" value="ECO:0007669"/>
    <property type="project" value="TreeGrafter"/>
</dbReference>
<dbReference type="Pfam" id="PF09785">
    <property type="entry name" value="Prp31_C"/>
    <property type="match status" value="1"/>
</dbReference>
<comment type="caution">
    <text evidence="6">The sequence shown here is derived from an EMBL/GenBank/DDBJ whole genome shotgun (WGS) entry which is preliminary data.</text>
</comment>
<dbReference type="EMBL" id="JABWDY010040026">
    <property type="protein sequence ID" value="KAF5178472.1"/>
    <property type="molecule type" value="Genomic_DNA"/>
</dbReference>
<dbReference type="InterPro" id="IPR036070">
    <property type="entry name" value="Nop_dom_sf"/>
</dbReference>
<keyword evidence="3 6" id="KW-0687">Ribonucleoprotein</keyword>
<dbReference type="GO" id="GO:0000244">
    <property type="term" value="P:spliceosomal tri-snRNP complex assembly"/>
    <property type="evidence" value="ECO:0007669"/>
    <property type="project" value="InterPro"/>
</dbReference>
<evidence type="ECO:0000259" key="5">
    <source>
        <dbReference type="Pfam" id="PF09785"/>
    </source>
</evidence>
<evidence type="ECO:0000256" key="1">
    <source>
        <dbReference type="ARBA" id="ARBA00004123"/>
    </source>
</evidence>
<dbReference type="AlphaFoldDB" id="A0A7J6V283"/>
<feature type="domain" description="Nop" evidence="4">
    <location>
        <begin position="1"/>
        <end position="43"/>
    </location>
</feature>
<dbReference type="GO" id="GO:0046540">
    <property type="term" value="C:U4/U6 x U5 tri-snRNP complex"/>
    <property type="evidence" value="ECO:0007669"/>
    <property type="project" value="InterPro"/>
</dbReference>
<reference evidence="6 7" key="1">
    <citation type="submission" date="2020-06" db="EMBL/GenBank/DDBJ databases">
        <title>Transcriptomic and genomic resources for Thalictrum thalictroides and T. hernandezii: Facilitating candidate gene discovery in an emerging model plant lineage.</title>
        <authorList>
            <person name="Arias T."/>
            <person name="Riano-Pachon D.M."/>
            <person name="Di Stilio V.S."/>
        </authorList>
    </citation>
    <scope>NUCLEOTIDE SEQUENCE [LARGE SCALE GENOMIC DNA]</scope>
    <source>
        <strain evidence="7">cv. WT478/WT964</strain>
        <tissue evidence="6">Leaves</tissue>
    </source>
</reference>
<dbReference type="PANTHER" id="PTHR13904:SF0">
    <property type="entry name" value="U4_U6 SMALL NUCLEAR RIBONUCLEOPROTEIN PRP31"/>
    <property type="match status" value="1"/>
</dbReference>
<dbReference type="Proteomes" id="UP000554482">
    <property type="component" value="Unassembled WGS sequence"/>
</dbReference>
<dbReference type="Gene3D" id="1.10.246.90">
    <property type="entry name" value="Nop domain"/>
    <property type="match status" value="1"/>
</dbReference>
<dbReference type="SUPFAM" id="SSF89124">
    <property type="entry name" value="Nop domain"/>
    <property type="match status" value="1"/>
</dbReference>
<dbReference type="OrthoDB" id="4771285at2759"/>
<accession>A0A7J6V283</accession>
<keyword evidence="2" id="KW-0539">Nucleus</keyword>
<dbReference type="InterPro" id="IPR019175">
    <property type="entry name" value="Prp31_C"/>
</dbReference>
<proteinExistence type="predicted"/>